<evidence type="ECO:0000259" key="3">
    <source>
        <dbReference type="Pfam" id="PF05368"/>
    </source>
</evidence>
<accession>A0ABR4JDK0</accession>
<dbReference type="PANTHER" id="PTHR42748:SF14">
    <property type="entry name" value="SNOAL-LIKE DOMAIN-CONTAINING PROTEIN"/>
    <property type="match status" value="1"/>
</dbReference>
<evidence type="ECO:0000313" key="4">
    <source>
        <dbReference type="EMBL" id="KAL2838105.1"/>
    </source>
</evidence>
<evidence type="ECO:0000313" key="5">
    <source>
        <dbReference type="Proteomes" id="UP001610446"/>
    </source>
</evidence>
<dbReference type="PANTHER" id="PTHR42748">
    <property type="entry name" value="NITROGEN METABOLITE REPRESSION PROTEIN NMRA FAMILY MEMBER"/>
    <property type="match status" value="1"/>
</dbReference>
<dbReference type="Pfam" id="PF05368">
    <property type="entry name" value="NmrA"/>
    <property type="match status" value="1"/>
</dbReference>
<comment type="caution">
    <text evidence="4">The sequence shown here is derived from an EMBL/GenBank/DDBJ whole genome shotgun (WGS) entry which is preliminary data.</text>
</comment>
<evidence type="ECO:0000256" key="1">
    <source>
        <dbReference type="ARBA" id="ARBA00006328"/>
    </source>
</evidence>
<dbReference type="InterPro" id="IPR051164">
    <property type="entry name" value="NmrA-like_oxidored"/>
</dbReference>
<comment type="similarity">
    <text evidence="1">Belongs to the NmrA-type oxidoreductase family.</text>
</comment>
<gene>
    <name evidence="4" type="ORF">BJY01DRAFT_251113</name>
</gene>
<name>A0ABR4JDK0_9EURO</name>
<keyword evidence="5" id="KW-1185">Reference proteome</keyword>
<dbReference type="InterPro" id="IPR008030">
    <property type="entry name" value="NmrA-like"/>
</dbReference>
<sequence length="398" mass="43707">MTSPEQPPKIFIIGGTGAQGIPVITALVRDSKYRVRVLTRDPSSARAQHLLSLNPSNVELVTGTFTSESDLRSGFAGCMGAFINIDGFNCGEKTEVFWAMRAYELAVADGGIEFFVYGNLDYGYKLGGYDRQFRSGHYDGKGRVGEWILFQNQQNQKDGKDGKSPMKAALFTTGPYIEMAIASATPMTPTVEDDGIVTWRVPLGVNGAVPHVALDDCGYYVRWLFDNASRANGVDLAVAIEHVDYSELARAFTAVTGHAARFIDVDMEAYWASGPMSRVANFASASESDPADPAFMTIRENFTGFWNLYRASRRDNTGVLKRDYALLDEIHPGRIRSVEEWFRVENERGIALGKGSLWERVQPGKIRPTLKGNEDGKKGGGGGLIFKFHLSVGCSLII</sequence>
<evidence type="ECO:0000256" key="2">
    <source>
        <dbReference type="ARBA" id="ARBA00022857"/>
    </source>
</evidence>
<protein>
    <recommendedName>
        <fullName evidence="3">NmrA-like domain-containing protein</fullName>
    </recommendedName>
</protein>
<dbReference type="SUPFAM" id="SSF51735">
    <property type="entry name" value="NAD(P)-binding Rossmann-fold domains"/>
    <property type="match status" value="1"/>
</dbReference>
<organism evidence="4 5">
    <name type="scientific">Aspergillus pseudoustus</name>
    <dbReference type="NCBI Taxonomy" id="1810923"/>
    <lineage>
        <taxon>Eukaryota</taxon>
        <taxon>Fungi</taxon>
        <taxon>Dikarya</taxon>
        <taxon>Ascomycota</taxon>
        <taxon>Pezizomycotina</taxon>
        <taxon>Eurotiomycetes</taxon>
        <taxon>Eurotiomycetidae</taxon>
        <taxon>Eurotiales</taxon>
        <taxon>Aspergillaceae</taxon>
        <taxon>Aspergillus</taxon>
        <taxon>Aspergillus subgen. Nidulantes</taxon>
    </lineage>
</organism>
<feature type="domain" description="NmrA-like" evidence="3">
    <location>
        <begin position="9"/>
        <end position="269"/>
    </location>
</feature>
<keyword evidence="2" id="KW-0521">NADP</keyword>
<reference evidence="4 5" key="1">
    <citation type="submission" date="2024-07" db="EMBL/GenBank/DDBJ databases">
        <title>Section-level genome sequencing and comparative genomics of Aspergillus sections Usti and Cavernicolus.</title>
        <authorList>
            <consortium name="Lawrence Berkeley National Laboratory"/>
            <person name="Nybo J.L."/>
            <person name="Vesth T.C."/>
            <person name="Theobald S."/>
            <person name="Frisvad J.C."/>
            <person name="Larsen T.O."/>
            <person name="Kjaerboelling I."/>
            <person name="Rothschild-Mancinelli K."/>
            <person name="Lyhne E.K."/>
            <person name="Kogle M.E."/>
            <person name="Barry K."/>
            <person name="Clum A."/>
            <person name="Na H."/>
            <person name="Ledsgaard L."/>
            <person name="Lin J."/>
            <person name="Lipzen A."/>
            <person name="Kuo A."/>
            <person name="Riley R."/>
            <person name="Mondo S."/>
            <person name="Labutti K."/>
            <person name="Haridas S."/>
            <person name="Pangalinan J."/>
            <person name="Salamov A.A."/>
            <person name="Simmons B.A."/>
            <person name="Magnuson J.K."/>
            <person name="Chen J."/>
            <person name="Drula E."/>
            <person name="Henrissat B."/>
            <person name="Wiebenga A."/>
            <person name="Lubbers R.J."/>
            <person name="Gomes A.C."/>
            <person name="Makela M.R."/>
            <person name="Stajich J."/>
            <person name="Grigoriev I.V."/>
            <person name="Mortensen U.H."/>
            <person name="De Vries R.P."/>
            <person name="Baker S.E."/>
            <person name="Andersen M.R."/>
        </authorList>
    </citation>
    <scope>NUCLEOTIDE SEQUENCE [LARGE SCALE GENOMIC DNA]</scope>
    <source>
        <strain evidence="4 5">CBS 123904</strain>
    </source>
</reference>
<dbReference type="InterPro" id="IPR036291">
    <property type="entry name" value="NAD(P)-bd_dom_sf"/>
</dbReference>
<proteinExistence type="inferred from homology"/>
<dbReference type="Proteomes" id="UP001610446">
    <property type="component" value="Unassembled WGS sequence"/>
</dbReference>
<dbReference type="Gene3D" id="3.40.50.720">
    <property type="entry name" value="NAD(P)-binding Rossmann-like Domain"/>
    <property type="match status" value="1"/>
</dbReference>
<dbReference type="Gene3D" id="3.90.25.10">
    <property type="entry name" value="UDP-galactose 4-epimerase, domain 1"/>
    <property type="match status" value="1"/>
</dbReference>
<dbReference type="EMBL" id="JBFXLU010000150">
    <property type="protein sequence ID" value="KAL2838105.1"/>
    <property type="molecule type" value="Genomic_DNA"/>
</dbReference>